<organism evidence="4 5">
    <name type="scientific">Tuber aestivum</name>
    <name type="common">summer truffle</name>
    <dbReference type="NCBI Taxonomy" id="59557"/>
    <lineage>
        <taxon>Eukaryota</taxon>
        <taxon>Fungi</taxon>
        <taxon>Dikarya</taxon>
        <taxon>Ascomycota</taxon>
        <taxon>Pezizomycotina</taxon>
        <taxon>Pezizomycetes</taxon>
        <taxon>Pezizales</taxon>
        <taxon>Tuberaceae</taxon>
        <taxon>Tuber</taxon>
    </lineage>
</organism>
<dbReference type="InterPro" id="IPR056884">
    <property type="entry name" value="NPHP3-like_N"/>
</dbReference>
<dbReference type="PANTHER" id="PTHR10039:SF16">
    <property type="entry name" value="GPI INOSITOL-DEACYLASE"/>
    <property type="match status" value="1"/>
</dbReference>
<keyword evidence="2" id="KW-0040">ANK repeat</keyword>
<evidence type="ECO:0000256" key="2">
    <source>
        <dbReference type="PROSITE-ProRule" id="PRU00023"/>
    </source>
</evidence>
<dbReference type="SMART" id="SM00248">
    <property type="entry name" value="ANK"/>
    <property type="match status" value="5"/>
</dbReference>
<dbReference type="InterPro" id="IPR036770">
    <property type="entry name" value="Ankyrin_rpt-contain_sf"/>
</dbReference>
<dbReference type="PROSITE" id="PS50297">
    <property type="entry name" value="ANK_REP_REGION"/>
    <property type="match status" value="2"/>
</dbReference>
<dbReference type="InterPro" id="IPR027417">
    <property type="entry name" value="P-loop_NTPase"/>
</dbReference>
<feature type="repeat" description="ANK" evidence="2">
    <location>
        <begin position="547"/>
        <end position="579"/>
    </location>
</feature>
<feature type="non-terminal residue" evidence="4">
    <location>
        <position position="1"/>
    </location>
</feature>
<dbReference type="SUPFAM" id="SSF48403">
    <property type="entry name" value="Ankyrin repeat"/>
    <property type="match status" value="1"/>
</dbReference>
<feature type="non-terminal residue" evidence="4">
    <location>
        <position position="643"/>
    </location>
</feature>
<dbReference type="AlphaFoldDB" id="A0A292Q1T6"/>
<dbReference type="Gene3D" id="3.40.50.300">
    <property type="entry name" value="P-loop containing nucleotide triphosphate hydrolases"/>
    <property type="match status" value="1"/>
</dbReference>
<sequence length="643" mass="70426">GCGKSVLSATAIEDVKRLCDTNDDYGLAYFYFTFSDSEKQKLENMLLSLIGQLPKRPSDRGLPAAVVDLYNSTKAIGKLADTRALKDLLSQIVKGFKKTFIILDALDEFPKGTRESLLSWISELTVDHKAGPLSILLTSRPEADIAASLEPLSAFSVSLQSKTVDPDIRTYVHKSLVGKGGFKRFTEEIKDEIEHTLVTRSQGMFRWVDCLLRVLETCLAPDDVRAALKKLPKDLDSVYTRILESIDEMQSIYIQRAMNWLAFSAVPLTLGQLAEAAVIEYDVDKYGENPETRTLFDTGCIMSICPSLISFEDARDDESSPQEDRRLRLAHFSVKEYLISDRASQGPNAYYRISEDEANLLMGHACLSRILRHSAQGTIDREEVKETSFLYHCARYWFVYTKCIEDTAPSPLADAAVKVLELGKGWLDVYDPDDPERDKSTGSFVYPQALYYSSLLDLVKISEFLVSSKESTVNVNSQGGNYGNALQAAARGGNESVVHLLLERGAEVNAQGGEFGNALQAAAFEGNESVMRLLLEHGAEVKAQGGEFGNALPAAAFAGNESVMRLLLDHGAEVNSQGGGLGNALQAAAYRENEIVVRLLLECGADVNAQGGAFGNALQAAAYGKNESVVRLLLAHRAEVNAQ</sequence>
<proteinExistence type="predicted"/>
<dbReference type="InterPro" id="IPR002110">
    <property type="entry name" value="Ankyrin_rpt"/>
</dbReference>
<evidence type="ECO:0000259" key="3">
    <source>
        <dbReference type="Pfam" id="PF24883"/>
    </source>
</evidence>
<feature type="repeat" description="ANK" evidence="2">
    <location>
        <begin position="481"/>
        <end position="513"/>
    </location>
</feature>
<evidence type="ECO:0000313" key="5">
    <source>
        <dbReference type="Proteomes" id="UP001412239"/>
    </source>
</evidence>
<dbReference type="Proteomes" id="UP001412239">
    <property type="component" value="Unassembled WGS sequence"/>
</dbReference>
<dbReference type="PROSITE" id="PS50088">
    <property type="entry name" value="ANK_REPEAT"/>
    <property type="match status" value="4"/>
</dbReference>
<dbReference type="Gene3D" id="1.25.40.20">
    <property type="entry name" value="Ankyrin repeat-containing domain"/>
    <property type="match status" value="1"/>
</dbReference>
<dbReference type="Pfam" id="PF12796">
    <property type="entry name" value="Ank_2"/>
    <property type="match status" value="2"/>
</dbReference>
<dbReference type="EMBL" id="LN890980">
    <property type="protein sequence ID" value="CUS12935.1"/>
    <property type="molecule type" value="Genomic_DNA"/>
</dbReference>
<evidence type="ECO:0000256" key="1">
    <source>
        <dbReference type="ARBA" id="ARBA00022737"/>
    </source>
</evidence>
<feature type="repeat" description="ANK" evidence="2">
    <location>
        <begin position="583"/>
        <end position="612"/>
    </location>
</feature>
<keyword evidence="5" id="KW-1185">Reference proteome</keyword>
<dbReference type="Pfam" id="PF24883">
    <property type="entry name" value="NPHP3_N"/>
    <property type="match status" value="1"/>
</dbReference>
<dbReference type="PANTHER" id="PTHR10039">
    <property type="entry name" value="AMELOGENIN"/>
    <property type="match status" value="1"/>
</dbReference>
<name>A0A292Q1T6_9PEZI</name>
<feature type="repeat" description="ANK" evidence="2">
    <location>
        <begin position="514"/>
        <end position="546"/>
    </location>
</feature>
<keyword evidence="1" id="KW-0677">Repeat</keyword>
<evidence type="ECO:0000313" key="4">
    <source>
        <dbReference type="EMBL" id="CUS12935.1"/>
    </source>
</evidence>
<protein>
    <recommendedName>
        <fullName evidence="3">Nephrocystin 3-like N-terminal domain-containing protein</fullName>
    </recommendedName>
</protein>
<accession>A0A292Q1T6</accession>
<feature type="domain" description="Nephrocystin 3-like N-terminal" evidence="3">
    <location>
        <begin position="1"/>
        <end position="140"/>
    </location>
</feature>
<gene>
    <name evidence="4" type="ORF">GSTUAT00002986001</name>
</gene>
<reference evidence="4" key="1">
    <citation type="submission" date="2015-10" db="EMBL/GenBank/DDBJ databases">
        <authorList>
            <person name="Regsiter A."/>
            <person name="william w."/>
        </authorList>
    </citation>
    <scope>NUCLEOTIDE SEQUENCE</scope>
    <source>
        <strain evidence="4">Montdore</strain>
    </source>
</reference>